<proteinExistence type="predicted"/>
<dbReference type="EMBL" id="JAZHXI010000001">
    <property type="protein sequence ID" value="KAL2075589.1"/>
    <property type="molecule type" value="Genomic_DNA"/>
</dbReference>
<accession>A0ABR4D2M7</accession>
<keyword evidence="3" id="KW-1185">Reference proteome</keyword>
<sequence length="232" mass="25660">MPTPFYVTSPAPPAHVPTSYICTSATVEAGGNLDGVDKASSSISSSSKQQLDKEVLPSIHFSSIALNLSSILASINQSFLKNTSLPSPHNISTHVPKNKEEPLVVRTQTILPPRRTPSRASFFEFWSWKLSTRKNDTQRRKLEEKAVDIIAANSPGLRRRAVKKKSKSNANTTHTNKNIERKRIIQHRIGDRSQLLGDSPGEPDRQFSSISHFAELWIGIVTSSSYTPGCRD</sequence>
<evidence type="ECO:0000313" key="2">
    <source>
        <dbReference type="EMBL" id="KAL2075589.1"/>
    </source>
</evidence>
<dbReference type="Proteomes" id="UP001595075">
    <property type="component" value="Unassembled WGS sequence"/>
</dbReference>
<feature type="region of interest" description="Disordered" evidence="1">
    <location>
        <begin position="162"/>
        <end position="183"/>
    </location>
</feature>
<evidence type="ECO:0000313" key="3">
    <source>
        <dbReference type="Proteomes" id="UP001595075"/>
    </source>
</evidence>
<organism evidence="2 3">
    <name type="scientific">Oculimacula yallundae</name>
    <dbReference type="NCBI Taxonomy" id="86028"/>
    <lineage>
        <taxon>Eukaryota</taxon>
        <taxon>Fungi</taxon>
        <taxon>Dikarya</taxon>
        <taxon>Ascomycota</taxon>
        <taxon>Pezizomycotina</taxon>
        <taxon>Leotiomycetes</taxon>
        <taxon>Helotiales</taxon>
        <taxon>Ploettnerulaceae</taxon>
        <taxon>Oculimacula</taxon>
    </lineage>
</organism>
<evidence type="ECO:0000256" key="1">
    <source>
        <dbReference type="SAM" id="MobiDB-lite"/>
    </source>
</evidence>
<reference evidence="2 3" key="1">
    <citation type="journal article" date="2024" name="Commun. Biol.">
        <title>Comparative genomic analysis of thermophilic fungi reveals convergent evolutionary adaptations and gene losses.</title>
        <authorList>
            <person name="Steindorff A.S."/>
            <person name="Aguilar-Pontes M.V."/>
            <person name="Robinson A.J."/>
            <person name="Andreopoulos B."/>
            <person name="LaButti K."/>
            <person name="Kuo A."/>
            <person name="Mondo S."/>
            <person name="Riley R."/>
            <person name="Otillar R."/>
            <person name="Haridas S."/>
            <person name="Lipzen A."/>
            <person name="Grimwood J."/>
            <person name="Schmutz J."/>
            <person name="Clum A."/>
            <person name="Reid I.D."/>
            <person name="Moisan M.C."/>
            <person name="Butler G."/>
            <person name="Nguyen T.T.M."/>
            <person name="Dewar K."/>
            <person name="Conant G."/>
            <person name="Drula E."/>
            <person name="Henrissat B."/>
            <person name="Hansel C."/>
            <person name="Singer S."/>
            <person name="Hutchinson M.I."/>
            <person name="de Vries R.P."/>
            <person name="Natvig D.O."/>
            <person name="Powell A.J."/>
            <person name="Tsang A."/>
            <person name="Grigoriev I.V."/>
        </authorList>
    </citation>
    <scope>NUCLEOTIDE SEQUENCE [LARGE SCALE GENOMIC DNA]</scope>
    <source>
        <strain evidence="2 3">CBS 494.80</strain>
    </source>
</reference>
<name>A0ABR4D2M7_9HELO</name>
<protein>
    <submittedName>
        <fullName evidence="2">Uncharacterized protein</fullName>
    </submittedName>
</protein>
<comment type="caution">
    <text evidence="2">The sequence shown here is derived from an EMBL/GenBank/DDBJ whole genome shotgun (WGS) entry which is preliminary data.</text>
</comment>
<gene>
    <name evidence="2" type="ORF">VTL71DRAFT_532</name>
</gene>